<accession>W2CWP5</accession>
<protein>
    <submittedName>
        <fullName evidence="1">Uncharacterized protein</fullName>
    </submittedName>
</protein>
<dbReference type="Proteomes" id="UP000018874">
    <property type="component" value="Unassembled WGS sequence"/>
</dbReference>
<evidence type="ECO:0000313" key="2">
    <source>
        <dbReference type="Proteomes" id="UP000018874"/>
    </source>
</evidence>
<sequence length="45" mass="5104">MDENIGSFIIQLISKQKNGANKAIYMKILPKKKYGFTPCKIITTD</sequence>
<gene>
    <name evidence="1" type="ORF">T231_02650</name>
</gene>
<organism evidence="1 2">
    <name type="scientific">Tannerella sp. oral taxon BU063 isolate Cell 6/7/9</name>
    <dbReference type="NCBI Taxonomy" id="1411021"/>
    <lineage>
        <taxon>Bacteria</taxon>
        <taxon>Pseudomonadati</taxon>
        <taxon>Bacteroidota</taxon>
        <taxon>Bacteroidia</taxon>
        <taxon>Bacteroidales</taxon>
        <taxon>Tannerellaceae</taxon>
        <taxon>Tannerella</taxon>
    </lineage>
</organism>
<dbReference type="AlphaFoldDB" id="W2CWP5"/>
<dbReference type="EMBL" id="AYYD01000528">
    <property type="protein sequence ID" value="ETK10862.1"/>
    <property type="molecule type" value="Genomic_DNA"/>
</dbReference>
<name>W2CWP5_9BACT</name>
<keyword evidence="2" id="KW-1185">Reference proteome</keyword>
<reference evidence="1 2" key="1">
    <citation type="submission" date="2013-11" db="EMBL/GenBank/DDBJ databases">
        <title>Single cell genomics of uncultured Tannerella BU063 (oral taxon 286).</title>
        <authorList>
            <person name="Beall C.J."/>
            <person name="Campbell A.G."/>
            <person name="Griffen A.L."/>
            <person name="Podar M."/>
            <person name="Leys E.J."/>
        </authorList>
    </citation>
    <scope>NUCLEOTIDE SEQUENCE [LARGE SCALE GENOMIC DNA]</scope>
    <source>
        <strain evidence="1">Cell 6/7/9</strain>
    </source>
</reference>
<comment type="caution">
    <text evidence="1">The sequence shown here is derived from an EMBL/GenBank/DDBJ whole genome shotgun (WGS) entry which is preliminary data.</text>
</comment>
<proteinExistence type="predicted"/>
<evidence type="ECO:0000313" key="1">
    <source>
        <dbReference type="EMBL" id="ETK10862.1"/>
    </source>
</evidence>